<dbReference type="InterPro" id="IPR019448">
    <property type="entry name" value="NT-C2"/>
</dbReference>
<accession>A0A423SPJ8</accession>
<gene>
    <name evidence="3" type="ORF">C7M84_015863</name>
</gene>
<evidence type="ECO:0000256" key="1">
    <source>
        <dbReference type="SAM" id="MobiDB-lite"/>
    </source>
</evidence>
<dbReference type="PROSITE" id="PS51840">
    <property type="entry name" value="C2_NT"/>
    <property type="match status" value="1"/>
</dbReference>
<sequence length="329" mass="36479">MHTCKAADQRSGAGMGSVWKRFQRINKKAAKFQFTASYHELALTATPKWQPSQLSVVWLRRTRRVVHDAPAWEPSMRNPLEGLCVWAVPTNTTITVTLFRDNRTNEFEDKEWTFVIEDVSSTGKRRQVATAQINMKQYAGFSTQHDVKVKLRPLSKKVVSASLDLTLSCLFLREGKATDEDMQSMASLMSMATPNDIAPLEDFDDDDDTEGRSFSEPGSRVSTLRRKGRPTLTSPGSPDSPLNVFDETEEDAATLEGGEEQAQAITTEGETAYPSESGALSPTAAHAAAQPAHETHHPSVHEGLTDAGERRRTREDRQALQPLDLNSVH</sequence>
<feature type="compositionally biased region" description="Acidic residues" evidence="1">
    <location>
        <begin position="199"/>
        <end position="209"/>
    </location>
</feature>
<keyword evidence="4" id="KW-1185">Reference proteome</keyword>
<dbReference type="STRING" id="6689.A0A423SPJ8"/>
<feature type="region of interest" description="Disordered" evidence="1">
    <location>
        <begin position="196"/>
        <end position="244"/>
    </location>
</feature>
<organism evidence="3 4">
    <name type="scientific">Penaeus vannamei</name>
    <name type="common">Whiteleg shrimp</name>
    <name type="synonym">Litopenaeus vannamei</name>
    <dbReference type="NCBI Taxonomy" id="6689"/>
    <lineage>
        <taxon>Eukaryota</taxon>
        <taxon>Metazoa</taxon>
        <taxon>Ecdysozoa</taxon>
        <taxon>Arthropoda</taxon>
        <taxon>Crustacea</taxon>
        <taxon>Multicrustacea</taxon>
        <taxon>Malacostraca</taxon>
        <taxon>Eumalacostraca</taxon>
        <taxon>Eucarida</taxon>
        <taxon>Decapoda</taxon>
        <taxon>Dendrobranchiata</taxon>
        <taxon>Penaeoidea</taxon>
        <taxon>Penaeidae</taxon>
        <taxon>Penaeus</taxon>
    </lineage>
</organism>
<protein>
    <submittedName>
        <fullName evidence="3">Putative EH domain-binding protein 1 isoform X4</fullName>
    </submittedName>
</protein>
<dbReference type="OrthoDB" id="5972258at2759"/>
<comment type="caution">
    <text evidence="3">The sequence shown here is derived from an EMBL/GenBank/DDBJ whole genome shotgun (WGS) entry which is preliminary data.</text>
</comment>
<dbReference type="Proteomes" id="UP000283509">
    <property type="component" value="Unassembled WGS sequence"/>
</dbReference>
<evidence type="ECO:0000259" key="2">
    <source>
        <dbReference type="PROSITE" id="PS51840"/>
    </source>
</evidence>
<feature type="region of interest" description="Disordered" evidence="1">
    <location>
        <begin position="265"/>
        <end position="329"/>
    </location>
</feature>
<feature type="compositionally biased region" description="Basic and acidic residues" evidence="1">
    <location>
        <begin position="293"/>
        <end position="318"/>
    </location>
</feature>
<dbReference type="PANTHER" id="PTHR23167">
    <property type="entry name" value="CALPONIN HOMOLOGY DOMAIN-CONTAINING PROTEIN DDB_G0272472-RELATED"/>
    <property type="match status" value="1"/>
</dbReference>
<dbReference type="EMBL" id="QCYY01002989">
    <property type="protein sequence ID" value="ROT66150.1"/>
    <property type="molecule type" value="Genomic_DNA"/>
</dbReference>
<dbReference type="AlphaFoldDB" id="A0A423SPJ8"/>
<proteinExistence type="predicted"/>
<evidence type="ECO:0000313" key="4">
    <source>
        <dbReference type="Proteomes" id="UP000283509"/>
    </source>
</evidence>
<dbReference type="InterPro" id="IPR050540">
    <property type="entry name" value="F-actin_Monoox_Mical"/>
</dbReference>
<reference evidence="3 4" key="1">
    <citation type="submission" date="2018-04" db="EMBL/GenBank/DDBJ databases">
        <authorList>
            <person name="Zhang X."/>
            <person name="Yuan J."/>
            <person name="Li F."/>
            <person name="Xiang J."/>
        </authorList>
    </citation>
    <scope>NUCLEOTIDE SEQUENCE [LARGE SCALE GENOMIC DNA]</scope>
    <source>
        <tissue evidence="3">Muscle</tissue>
    </source>
</reference>
<feature type="non-terminal residue" evidence="3">
    <location>
        <position position="329"/>
    </location>
</feature>
<dbReference type="PANTHER" id="PTHR23167:SF46">
    <property type="entry name" value="EPS15 HOMOLOGY DOMAIN CONTAINING PROTEIN-BINDING PROTEIN 1, ISOFORM F"/>
    <property type="match status" value="1"/>
</dbReference>
<feature type="domain" description="C2 NT-type" evidence="2">
    <location>
        <begin position="22"/>
        <end position="171"/>
    </location>
</feature>
<dbReference type="Pfam" id="PF10358">
    <property type="entry name" value="NT-C2"/>
    <property type="match status" value="1"/>
</dbReference>
<evidence type="ECO:0000313" key="3">
    <source>
        <dbReference type="EMBL" id="ROT66150.1"/>
    </source>
</evidence>
<name>A0A423SPJ8_PENVA</name>
<feature type="compositionally biased region" description="Low complexity" evidence="1">
    <location>
        <begin position="282"/>
        <end position="292"/>
    </location>
</feature>
<reference evidence="3 4" key="2">
    <citation type="submission" date="2019-01" db="EMBL/GenBank/DDBJ databases">
        <title>The decoding of complex shrimp genome reveals the adaptation for benthos swimmer, frequently molting mechanism and breeding impact on genome.</title>
        <authorList>
            <person name="Sun Y."/>
            <person name="Gao Y."/>
            <person name="Yu Y."/>
        </authorList>
    </citation>
    <scope>NUCLEOTIDE SEQUENCE [LARGE SCALE GENOMIC DNA]</scope>
    <source>
        <tissue evidence="3">Muscle</tissue>
    </source>
</reference>